<reference evidence="1" key="1">
    <citation type="submission" date="2014-09" db="EMBL/GenBank/DDBJ databases">
        <authorList>
            <person name="Magalhaes I.L.F."/>
            <person name="Oliveira U."/>
            <person name="Santos F.R."/>
            <person name="Vidigal T.H.D.A."/>
            <person name="Brescovit A.D."/>
            <person name="Santos A.J."/>
        </authorList>
    </citation>
    <scope>NUCLEOTIDE SEQUENCE</scope>
    <source>
        <tissue evidence="1">Shoot tissue taken approximately 20 cm above the soil surface</tissue>
    </source>
</reference>
<proteinExistence type="predicted"/>
<sequence>MRNLSTLLLATTALCEKWRWRQRRGGNRVEGWLWQLATHLSGPQMSALPASLYA</sequence>
<evidence type="ECO:0000313" key="1">
    <source>
        <dbReference type="EMBL" id="JAD24452.1"/>
    </source>
</evidence>
<protein>
    <submittedName>
        <fullName evidence="1">Uncharacterized protein</fullName>
    </submittedName>
</protein>
<name>A0A0A8YNU9_ARUDO</name>
<reference evidence="1" key="2">
    <citation type="journal article" date="2015" name="Data Brief">
        <title>Shoot transcriptome of the giant reed, Arundo donax.</title>
        <authorList>
            <person name="Barrero R.A."/>
            <person name="Guerrero F.D."/>
            <person name="Moolhuijzen P."/>
            <person name="Goolsby J.A."/>
            <person name="Tidwell J."/>
            <person name="Bellgard S.E."/>
            <person name="Bellgard M.I."/>
        </authorList>
    </citation>
    <scope>NUCLEOTIDE SEQUENCE</scope>
    <source>
        <tissue evidence="1">Shoot tissue taken approximately 20 cm above the soil surface</tissue>
    </source>
</reference>
<dbReference type="EMBL" id="GBRH01273443">
    <property type="protein sequence ID" value="JAD24452.1"/>
    <property type="molecule type" value="Transcribed_RNA"/>
</dbReference>
<organism evidence="1">
    <name type="scientific">Arundo donax</name>
    <name type="common">Giant reed</name>
    <name type="synonym">Donax arundinaceus</name>
    <dbReference type="NCBI Taxonomy" id="35708"/>
    <lineage>
        <taxon>Eukaryota</taxon>
        <taxon>Viridiplantae</taxon>
        <taxon>Streptophyta</taxon>
        <taxon>Embryophyta</taxon>
        <taxon>Tracheophyta</taxon>
        <taxon>Spermatophyta</taxon>
        <taxon>Magnoliopsida</taxon>
        <taxon>Liliopsida</taxon>
        <taxon>Poales</taxon>
        <taxon>Poaceae</taxon>
        <taxon>PACMAD clade</taxon>
        <taxon>Arundinoideae</taxon>
        <taxon>Arundineae</taxon>
        <taxon>Arundo</taxon>
    </lineage>
</organism>
<accession>A0A0A8YNU9</accession>
<dbReference type="AlphaFoldDB" id="A0A0A8YNU9"/>